<dbReference type="CDD" id="cd13544">
    <property type="entry name" value="PBP2_Fbp_like_1"/>
    <property type="match status" value="1"/>
</dbReference>
<dbReference type="GO" id="GO:0030976">
    <property type="term" value="F:thiamine pyrophosphate binding"/>
    <property type="evidence" value="ECO:0007669"/>
    <property type="project" value="TreeGrafter"/>
</dbReference>
<keyword evidence="1 2" id="KW-0732">Signal</keyword>
<evidence type="ECO:0000313" key="3">
    <source>
        <dbReference type="EMBL" id="SEK84545.1"/>
    </source>
</evidence>
<reference evidence="4" key="1">
    <citation type="submission" date="2016-10" db="EMBL/GenBank/DDBJ databases">
        <authorList>
            <person name="Varghese N."/>
            <person name="Submissions S."/>
        </authorList>
    </citation>
    <scope>NUCLEOTIDE SEQUENCE [LARGE SCALE GENOMIC DNA]</scope>
    <source>
        <strain evidence="4">LMG 26383,CCUG 61248,R- 45681</strain>
    </source>
</reference>
<dbReference type="Pfam" id="PF13343">
    <property type="entry name" value="SBP_bac_6"/>
    <property type="match status" value="1"/>
</dbReference>
<protein>
    <submittedName>
        <fullName evidence="3">Iron(III) transport system substrate-binding protein</fullName>
    </submittedName>
</protein>
<feature type="chain" id="PRO_5011674457" evidence="2">
    <location>
        <begin position="20"/>
        <end position="342"/>
    </location>
</feature>
<dbReference type="PIRSF" id="PIRSF002825">
    <property type="entry name" value="CfbpA"/>
    <property type="match status" value="1"/>
</dbReference>
<dbReference type="InterPro" id="IPR026045">
    <property type="entry name" value="Ferric-bd"/>
</dbReference>
<dbReference type="GO" id="GO:0015888">
    <property type="term" value="P:thiamine transport"/>
    <property type="evidence" value="ECO:0007669"/>
    <property type="project" value="TreeGrafter"/>
</dbReference>
<evidence type="ECO:0000256" key="1">
    <source>
        <dbReference type="ARBA" id="ARBA00022729"/>
    </source>
</evidence>
<evidence type="ECO:0000256" key="2">
    <source>
        <dbReference type="SAM" id="SignalP"/>
    </source>
</evidence>
<keyword evidence="4" id="KW-1185">Reference proteome</keyword>
<sequence>MFRLSRAVVLAGTAFAALATPAAAQGQVTVYCSILEEQCREGASIFEKATGIKVQMVRKSTGEVYAQVKAEATNPRGDVWWGGPGEPHLQAADEGLLDEYKSPKLAELHDWARRHAEQSKFRTSGIYLGALGIGYNLETLKGKKLAEPKCWADLLDPKFKDEVQVADPSSSGTAYVFLATTVQRLGEEKGFEFLKSLHKNISQYTKSGIAPVKATALGETAVGIAFMHDMLTQKLQGAPIGIVAPCEGTGYETGSVSVIKGGKNPEAARKFVDFTLSPEAQDINAKLKINSIPSNKNAKLSPDAPKFEEIKLIDYDTPRWGSPAERSRLLKKFDDEVKALPR</sequence>
<dbReference type="PANTHER" id="PTHR30006:SF2">
    <property type="entry name" value="ABC TRANSPORTER SUBSTRATE-BINDING PROTEIN"/>
    <property type="match status" value="1"/>
</dbReference>
<evidence type="ECO:0000313" key="4">
    <source>
        <dbReference type="Proteomes" id="UP000199664"/>
    </source>
</evidence>
<gene>
    <name evidence="3" type="ORF">SAMN04515666_102161</name>
</gene>
<dbReference type="GO" id="GO:0030975">
    <property type="term" value="F:thiamine binding"/>
    <property type="evidence" value="ECO:0007669"/>
    <property type="project" value="TreeGrafter"/>
</dbReference>
<dbReference type="Proteomes" id="UP000199664">
    <property type="component" value="Unassembled WGS sequence"/>
</dbReference>
<name>A0A1H7KF10_9HYPH</name>
<dbReference type="Gene3D" id="3.40.190.10">
    <property type="entry name" value="Periplasmic binding protein-like II"/>
    <property type="match status" value="2"/>
</dbReference>
<dbReference type="PANTHER" id="PTHR30006">
    <property type="entry name" value="THIAMINE-BINDING PERIPLASMIC PROTEIN-RELATED"/>
    <property type="match status" value="1"/>
</dbReference>
<organism evidence="3 4">
    <name type="scientific">Bosea lupini</name>
    <dbReference type="NCBI Taxonomy" id="1036779"/>
    <lineage>
        <taxon>Bacteria</taxon>
        <taxon>Pseudomonadati</taxon>
        <taxon>Pseudomonadota</taxon>
        <taxon>Alphaproteobacteria</taxon>
        <taxon>Hyphomicrobiales</taxon>
        <taxon>Boseaceae</taxon>
        <taxon>Bosea</taxon>
    </lineage>
</organism>
<dbReference type="GO" id="GO:0030288">
    <property type="term" value="C:outer membrane-bounded periplasmic space"/>
    <property type="evidence" value="ECO:0007669"/>
    <property type="project" value="TreeGrafter"/>
</dbReference>
<accession>A0A1H7KF10</accession>
<dbReference type="STRING" id="1036779.SAMN04515666_102161"/>
<dbReference type="AlphaFoldDB" id="A0A1H7KF10"/>
<proteinExistence type="predicted"/>
<dbReference type="SUPFAM" id="SSF53850">
    <property type="entry name" value="Periplasmic binding protein-like II"/>
    <property type="match status" value="1"/>
</dbReference>
<dbReference type="EMBL" id="FOAN01000002">
    <property type="protein sequence ID" value="SEK84545.1"/>
    <property type="molecule type" value="Genomic_DNA"/>
</dbReference>
<feature type="signal peptide" evidence="2">
    <location>
        <begin position="1"/>
        <end position="19"/>
    </location>
</feature>